<dbReference type="EMBL" id="WXXP01000013">
    <property type="protein sequence ID" value="NEK53277.1"/>
    <property type="molecule type" value="Genomic_DNA"/>
</dbReference>
<dbReference type="Proteomes" id="UP000471409">
    <property type="component" value="Unassembled WGS sequence"/>
</dbReference>
<reference evidence="1 2" key="1">
    <citation type="submission" date="2020-01" db="EMBL/GenBank/DDBJ databases">
        <title>Rhizobium genotypes associated with high levels of biological nitrogen fixation by grain legumes in a temperate-maritime cropping system.</title>
        <authorList>
            <person name="Maluk M."/>
            <person name="Francesc Ferrando Molina F."/>
            <person name="Lopez Del Egido L."/>
            <person name="Lafos M."/>
            <person name="Langarica-Fuentes A."/>
            <person name="Gebre Yohannes G."/>
            <person name="Young M.W."/>
            <person name="Martin P."/>
            <person name="Gantlett R."/>
            <person name="Kenicer G."/>
            <person name="Hawes C."/>
            <person name="Begg G.S."/>
            <person name="Quilliam R.S."/>
            <person name="Squire G.R."/>
            <person name="Poole P.S."/>
            <person name="Young P.W."/>
            <person name="Iannetta P.M."/>
            <person name="James E.K."/>
        </authorList>
    </citation>
    <scope>NUCLEOTIDE SEQUENCE [LARGE SCALE GENOMIC DNA]</scope>
    <source>
        <strain evidence="1 2">JHI944</strain>
    </source>
</reference>
<evidence type="ECO:0000313" key="1">
    <source>
        <dbReference type="EMBL" id="NEK53277.1"/>
    </source>
</evidence>
<organism evidence="1 2">
    <name type="scientific">Rhizobium leguminosarum</name>
    <dbReference type="NCBI Taxonomy" id="384"/>
    <lineage>
        <taxon>Bacteria</taxon>
        <taxon>Pseudomonadati</taxon>
        <taxon>Pseudomonadota</taxon>
        <taxon>Alphaproteobacteria</taxon>
        <taxon>Hyphomicrobiales</taxon>
        <taxon>Rhizobiaceae</taxon>
        <taxon>Rhizobium/Agrobacterium group</taxon>
        <taxon>Rhizobium</taxon>
    </lineage>
</organism>
<dbReference type="AlphaFoldDB" id="A0A6P0DLU1"/>
<evidence type="ECO:0000313" key="2">
    <source>
        <dbReference type="Proteomes" id="UP000471409"/>
    </source>
</evidence>
<proteinExistence type="predicted"/>
<accession>A0A6P0DLU1</accession>
<gene>
    <name evidence="1" type="ORF">GUK36_28050</name>
</gene>
<protein>
    <submittedName>
        <fullName evidence="1">Uncharacterized protein</fullName>
    </submittedName>
</protein>
<name>A0A6P0DLU1_RHILE</name>
<comment type="caution">
    <text evidence="1">The sequence shown here is derived from an EMBL/GenBank/DDBJ whole genome shotgun (WGS) entry which is preliminary data.</text>
</comment>
<sequence>MVTDNWEEECCQSIAARWEEECCQSIAARWEEECAAANLVTDKASAGIRLEPGRGAIPALRCSDQ</sequence>